<evidence type="ECO:0008006" key="3">
    <source>
        <dbReference type="Google" id="ProtNLM"/>
    </source>
</evidence>
<dbReference type="Gene3D" id="1.50.10.20">
    <property type="match status" value="1"/>
</dbReference>
<dbReference type="SUPFAM" id="SSF48239">
    <property type="entry name" value="Terpenoid cyclases/Protein prenyltransferases"/>
    <property type="match status" value="1"/>
</dbReference>
<dbReference type="Proteomes" id="UP000316304">
    <property type="component" value="Unassembled WGS sequence"/>
</dbReference>
<protein>
    <recommendedName>
        <fullName evidence="3">Squalene cyclase C-terminal domain-containing protein</fullName>
    </recommendedName>
</protein>
<dbReference type="EMBL" id="SJPT01000008">
    <property type="protein sequence ID" value="TWU20470.1"/>
    <property type="molecule type" value="Genomic_DNA"/>
</dbReference>
<evidence type="ECO:0000313" key="1">
    <source>
        <dbReference type="EMBL" id="TWU20470.1"/>
    </source>
</evidence>
<dbReference type="InterPro" id="IPR008930">
    <property type="entry name" value="Terpenoid_cyclase/PrenylTrfase"/>
</dbReference>
<name>A0A5C6C750_9BACT</name>
<reference evidence="1 2" key="1">
    <citation type="submission" date="2019-02" db="EMBL/GenBank/DDBJ databases">
        <title>Deep-cultivation of Planctomycetes and their phenomic and genomic characterization uncovers novel biology.</title>
        <authorList>
            <person name="Wiegand S."/>
            <person name="Jogler M."/>
            <person name="Boedeker C."/>
            <person name="Pinto D."/>
            <person name="Vollmers J."/>
            <person name="Rivas-Marin E."/>
            <person name="Kohn T."/>
            <person name="Peeters S.H."/>
            <person name="Heuer A."/>
            <person name="Rast P."/>
            <person name="Oberbeckmann S."/>
            <person name="Bunk B."/>
            <person name="Jeske O."/>
            <person name="Meyerdierks A."/>
            <person name="Storesund J.E."/>
            <person name="Kallscheuer N."/>
            <person name="Luecker S."/>
            <person name="Lage O.M."/>
            <person name="Pohl T."/>
            <person name="Merkel B.J."/>
            <person name="Hornburger P."/>
            <person name="Mueller R.-W."/>
            <person name="Bruemmer F."/>
            <person name="Labrenz M."/>
            <person name="Spormann A.M."/>
            <person name="Op Den Camp H."/>
            <person name="Overmann J."/>
            <person name="Amann R."/>
            <person name="Jetten M.S.M."/>
            <person name="Mascher T."/>
            <person name="Medema M.H."/>
            <person name="Devos D.P."/>
            <person name="Kaster A.-K."/>
            <person name="Ovreas L."/>
            <person name="Rohde M."/>
            <person name="Galperin M.Y."/>
            <person name="Jogler C."/>
        </authorList>
    </citation>
    <scope>NUCLEOTIDE SEQUENCE [LARGE SCALE GENOMIC DNA]</scope>
    <source>
        <strain evidence="1 2">Pla52o</strain>
    </source>
</reference>
<dbReference type="AlphaFoldDB" id="A0A5C6C750"/>
<gene>
    <name evidence="1" type="ORF">Pla52o_43480</name>
</gene>
<proteinExistence type="predicted"/>
<comment type="caution">
    <text evidence="1">The sequence shown here is derived from an EMBL/GenBank/DDBJ whole genome shotgun (WGS) entry which is preliminary data.</text>
</comment>
<sequence>MPCSRGARCEWTASPTNPDATLQELLALQLEDGGWSTSALLSDWKGLARPDDRPLQTKTSDGYGTGLIIVIARELGLPANDARLQRGVEWMHANQRESGKWFTPSPVKDCGNLISNVGSAFAVLALQACGELPAGPFGRETPATR</sequence>
<organism evidence="1 2">
    <name type="scientific">Novipirellula galeiformis</name>
    <dbReference type="NCBI Taxonomy" id="2528004"/>
    <lineage>
        <taxon>Bacteria</taxon>
        <taxon>Pseudomonadati</taxon>
        <taxon>Planctomycetota</taxon>
        <taxon>Planctomycetia</taxon>
        <taxon>Pirellulales</taxon>
        <taxon>Pirellulaceae</taxon>
        <taxon>Novipirellula</taxon>
    </lineage>
</organism>
<accession>A0A5C6C750</accession>
<keyword evidence="2" id="KW-1185">Reference proteome</keyword>
<evidence type="ECO:0000313" key="2">
    <source>
        <dbReference type="Proteomes" id="UP000316304"/>
    </source>
</evidence>